<dbReference type="HOGENOM" id="CLU_086503_2_0_1"/>
<dbReference type="InterPro" id="IPR000182">
    <property type="entry name" value="GNAT_dom"/>
</dbReference>
<dbReference type="CDD" id="cd04301">
    <property type="entry name" value="NAT_SF"/>
    <property type="match status" value="1"/>
</dbReference>
<dbReference type="OrthoDB" id="10039976at2759"/>
<dbReference type="VEuPathDB" id="FungiDB:PADG_06156"/>
<protein>
    <recommendedName>
        <fullName evidence="2">N-acetyltransferase domain-containing protein</fullName>
    </recommendedName>
</protein>
<dbReference type="RefSeq" id="XP_010761551.1">
    <property type="nucleotide sequence ID" value="XM_010763249.1"/>
</dbReference>
<dbReference type="PANTHER" id="PTHR43233">
    <property type="entry name" value="FAMILY N-ACETYLTRANSFERASE, PUTATIVE (AFU_ORTHOLOGUE AFUA_6G03350)-RELATED"/>
    <property type="match status" value="1"/>
</dbReference>
<dbReference type="Proteomes" id="UP000001628">
    <property type="component" value="Unassembled WGS sequence"/>
</dbReference>
<organism evidence="3 4">
    <name type="scientific">Paracoccidioides brasiliensis (strain Pb18)</name>
    <dbReference type="NCBI Taxonomy" id="502780"/>
    <lineage>
        <taxon>Eukaryota</taxon>
        <taxon>Fungi</taxon>
        <taxon>Dikarya</taxon>
        <taxon>Ascomycota</taxon>
        <taxon>Pezizomycotina</taxon>
        <taxon>Eurotiomycetes</taxon>
        <taxon>Eurotiomycetidae</taxon>
        <taxon>Onygenales</taxon>
        <taxon>Ajellomycetaceae</taxon>
        <taxon>Paracoccidioides</taxon>
    </lineage>
</organism>
<name>C1GFX0_PARBD</name>
<dbReference type="GO" id="GO:0016747">
    <property type="term" value="F:acyltransferase activity, transferring groups other than amino-acyl groups"/>
    <property type="evidence" value="ECO:0007669"/>
    <property type="project" value="InterPro"/>
</dbReference>
<accession>C1GFX0</accession>
<feature type="domain" description="N-acetyltransferase" evidence="2">
    <location>
        <begin position="118"/>
        <end position="205"/>
    </location>
</feature>
<keyword evidence="4" id="KW-1185">Reference proteome</keyword>
<dbReference type="Gene3D" id="3.40.630.30">
    <property type="match status" value="1"/>
</dbReference>
<feature type="region of interest" description="Disordered" evidence="1">
    <location>
        <begin position="90"/>
        <end position="110"/>
    </location>
</feature>
<dbReference type="GeneID" id="22584949"/>
<reference evidence="3 4" key="1">
    <citation type="journal article" date="2011" name="PLoS Genet.">
        <title>Comparative genomic analysis of human fungal pathogens causing paracoccidioidomycosis.</title>
        <authorList>
            <person name="Desjardins C.A."/>
            <person name="Champion M.D."/>
            <person name="Holder J.W."/>
            <person name="Muszewska A."/>
            <person name="Goldberg J."/>
            <person name="Bailao A.M."/>
            <person name="Brigido M.M."/>
            <person name="Ferreira M.E."/>
            <person name="Garcia A.M."/>
            <person name="Grynberg M."/>
            <person name="Gujja S."/>
            <person name="Heiman D.I."/>
            <person name="Henn M.R."/>
            <person name="Kodira C.D."/>
            <person name="Leon-Narvaez H."/>
            <person name="Longo L.V."/>
            <person name="Ma L.J."/>
            <person name="Malavazi I."/>
            <person name="Matsuo A.L."/>
            <person name="Morais F.V."/>
            <person name="Pereira M."/>
            <person name="Rodriguez-Brito S."/>
            <person name="Sakthikumar S."/>
            <person name="Salem-Izacc S.M."/>
            <person name="Sykes S.M."/>
            <person name="Teixeira M.M."/>
            <person name="Vallejo M.C."/>
            <person name="Walter M.E."/>
            <person name="Yandava C."/>
            <person name="Young S."/>
            <person name="Zeng Q."/>
            <person name="Zucker J."/>
            <person name="Felipe M.S."/>
            <person name="Goldman G.H."/>
            <person name="Haas B.J."/>
            <person name="McEwen J.G."/>
            <person name="Nino-Vega G."/>
            <person name="Puccia R."/>
            <person name="San-Blas G."/>
            <person name="Soares C.M."/>
            <person name="Birren B.W."/>
            <person name="Cuomo C.A."/>
        </authorList>
    </citation>
    <scope>NUCLEOTIDE SEQUENCE [LARGE SCALE GENOMIC DNA]</scope>
    <source>
        <strain evidence="3 4">Pb18</strain>
    </source>
</reference>
<evidence type="ECO:0000256" key="1">
    <source>
        <dbReference type="SAM" id="MobiDB-lite"/>
    </source>
</evidence>
<dbReference type="InParanoid" id="C1GFX0"/>
<dbReference type="eggNOG" id="ENOG502SYW6">
    <property type="taxonomic scope" value="Eukaryota"/>
</dbReference>
<proteinExistence type="predicted"/>
<dbReference type="PROSITE" id="PS51186">
    <property type="entry name" value="GNAT"/>
    <property type="match status" value="1"/>
</dbReference>
<dbReference type="Pfam" id="PF00583">
    <property type="entry name" value="Acetyltransf_1"/>
    <property type="match status" value="1"/>
</dbReference>
<dbReference type="InterPro" id="IPR053144">
    <property type="entry name" value="Acetyltransferase_Butenolide"/>
</dbReference>
<dbReference type="AlphaFoldDB" id="C1GFX0"/>
<evidence type="ECO:0000313" key="3">
    <source>
        <dbReference type="EMBL" id="EEH50077.1"/>
    </source>
</evidence>
<evidence type="ECO:0000259" key="2">
    <source>
        <dbReference type="PROSITE" id="PS51186"/>
    </source>
</evidence>
<dbReference type="InterPro" id="IPR016181">
    <property type="entry name" value="Acyl_CoA_acyltransferase"/>
</dbReference>
<dbReference type="PANTHER" id="PTHR43233:SF1">
    <property type="entry name" value="FAMILY N-ACETYLTRANSFERASE, PUTATIVE (AFU_ORTHOLOGUE AFUA_6G03350)-RELATED"/>
    <property type="match status" value="1"/>
</dbReference>
<dbReference type="OMA" id="DMELMVC"/>
<gene>
    <name evidence="3" type="ORF">PADG_06156</name>
</gene>
<dbReference type="EMBL" id="KN275963">
    <property type="protein sequence ID" value="EEH50077.1"/>
    <property type="molecule type" value="Genomic_DNA"/>
</dbReference>
<dbReference type="SUPFAM" id="SSF55729">
    <property type="entry name" value="Acyl-CoA N-acyltransferases (Nat)"/>
    <property type="match status" value="1"/>
</dbReference>
<sequence length="209" mass="23323">MDTILPRSIQTKCIFSRNHNPNNETATKEYIISTDPTLHSFSAINTAFAQEYMYWAKPLSEPVLKEMVDHSLCFGLYKYNIPKPNGIGTTMSPSNFSPNSSSTPNTNTNTNTTNLTQIGLARIITDNTTFAYLTDVYILPEHQGAGLGSWLLQCVTEWVDSRGDSFRRFMLVTVGERAEGYYRRVMGAEVQGRKGEVFVMAKKGRGGSV</sequence>
<evidence type="ECO:0000313" key="4">
    <source>
        <dbReference type="Proteomes" id="UP000001628"/>
    </source>
</evidence>
<dbReference type="KEGG" id="pbn:PADG_06156"/>